<keyword evidence="1" id="KW-0812">Transmembrane</keyword>
<proteinExistence type="predicted"/>
<accession>A0A6J7WBI5</accession>
<name>A0A6J7WBI5_9CAUD</name>
<organism evidence="2">
    <name type="scientific">uncultured Caudovirales phage</name>
    <dbReference type="NCBI Taxonomy" id="2100421"/>
    <lineage>
        <taxon>Viruses</taxon>
        <taxon>Duplodnaviria</taxon>
        <taxon>Heunggongvirae</taxon>
        <taxon>Uroviricota</taxon>
        <taxon>Caudoviricetes</taxon>
        <taxon>Peduoviridae</taxon>
        <taxon>Maltschvirus</taxon>
        <taxon>Maltschvirus maltsch</taxon>
    </lineage>
</organism>
<feature type="transmembrane region" description="Helical" evidence="1">
    <location>
        <begin position="6"/>
        <end position="26"/>
    </location>
</feature>
<keyword evidence="1" id="KW-0472">Membrane</keyword>
<keyword evidence="1" id="KW-1133">Transmembrane helix</keyword>
<dbReference type="EMBL" id="LR798214">
    <property type="protein sequence ID" value="CAB5194702.1"/>
    <property type="molecule type" value="Genomic_DNA"/>
</dbReference>
<evidence type="ECO:0000256" key="1">
    <source>
        <dbReference type="SAM" id="Phobius"/>
    </source>
</evidence>
<gene>
    <name evidence="2" type="ORF">UFOVP171_21</name>
</gene>
<protein>
    <submittedName>
        <fullName evidence="2">Uncharacterized protein</fullName>
    </submittedName>
</protein>
<sequence>MDYQTLFNIILGVVMTIIGWFGRSVWEASIELRADLSRLREDIPRTYISREDYRADIRDVKDMLTRIFDKLDSKVDK</sequence>
<evidence type="ECO:0000313" key="2">
    <source>
        <dbReference type="EMBL" id="CAB5194702.1"/>
    </source>
</evidence>
<reference evidence="2" key="1">
    <citation type="submission" date="2020-05" db="EMBL/GenBank/DDBJ databases">
        <authorList>
            <person name="Chiriac C."/>
            <person name="Salcher M."/>
            <person name="Ghai R."/>
            <person name="Kavagutti S V."/>
        </authorList>
    </citation>
    <scope>NUCLEOTIDE SEQUENCE</scope>
</reference>